<dbReference type="Proteomes" id="UP000286045">
    <property type="component" value="Unassembled WGS sequence"/>
</dbReference>
<proteinExistence type="predicted"/>
<dbReference type="EMBL" id="RYZI01000212">
    <property type="protein sequence ID" value="RWA08219.1"/>
    <property type="molecule type" value="Genomic_DNA"/>
</dbReference>
<evidence type="ECO:0000256" key="1">
    <source>
        <dbReference type="SAM" id="MobiDB-lite"/>
    </source>
</evidence>
<protein>
    <submittedName>
        <fullName evidence="2">Uncharacterized protein</fullName>
    </submittedName>
</protein>
<gene>
    <name evidence="2" type="ORF">EKO27_g6889</name>
</gene>
<name>A0A439D193_9PEZI</name>
<dbReference type="InterPro" id="IPR043129">
    <property type="entry name" value="ATPase_NBD"/>
</dbReference>
<reference evidence="2 3" key="1">
    <citation type="submission" date="2018-12" db="EMBL/GenBank/DDBJ databases">
        <title>Draft genome sequence of Xylaria grammica IHI A82.</title>
        <authorList>
            <person name="Buettner E."/>
            <person name="Kellner H."/>
        </authorList>
    </citation>
    <scope>NUCLEOTIDE SEQUENCE [LARGE SCALE GENOMIC DNA]</scope>
    <source>
        <strain evidence="2 3">IHI A82</strain>
    </source>
</reference>
<evidence type="ECO:0000313" key="2">
    <source>
        <dbReference type="EMBL" id="RWA08219.1"/>
    </source>
</evidence>
<sequence length="664" mass="73155">MEGIGCSLFVPSSGRTYDIVSKTSSTGNGRFKEEEYSSTIYPIDGLDIIYNGNVALPDRPSLSAKVSFPALVGEPSGSNLHQKGYELVLHHLYMLKDDNVRKRARRGIEALLHVISCDVDRQCSKIPSKVVVKAIALSIPAHWTLEFEDLYREMVRKAFSKYQGDIFFLTEAEALAHYLYREHRPVLVPDSYDDAGARVLIMDFGGHNNIAAGSDEDPGFYHLTKPGDAGGGSEQWEHYIAEDCIRILANEGYIDSDEDATPQQRQKILDDFNRFKRNHCEDTDADFEFQYLAPKGRTEKLVLEAVRITAAHEKAFDSALQKANSMIKEAAALSNKTARIIVTGGSVKSKLTKDRLEQRCQKHEMSDGLEFIGEQGISELNMRIAHGAAYAIAYQLSVRDFIDRGAAFGMQLRSIGPRTPHPDAQLWDSEATLLFFKGSASAFGRAVSVQGRWSFRVDITEGEGGMVFKLEGYGEDYVRSDRVLIKKTWLFPMYMNIGANAAHLGNADEPPETIFAELWGDLGSLRKGPTHAPTNKRSRVSSKKPPAVPEVSQAHPTPKEPPQPSPTPGLSSPTQEAAVHSTEAGMSLEGDAGSEGTTATGTLDEFNGVSFTSINRERNLRDVGAQSLGLIEMFSASDATGLGYDTGKSKESRTWWDDEGGNYF</sequence>
<evidence type="ECO:0000313" key="3">
    <source>
        <dbReference type="Proteomes" id="UP000286045"/>
    </source>
</evidence>
<dbReference type="CDD" id="cd10170">
    <property type="entry name" value="ASKHA_NBD_HSP70"/>
    <property type="match status" value="1"/>
</dbReference>
<dbReference type="STRING" id="363999.A0A439D193"/>
<dbReference type="AlphaFoldDB" id="A0A439D193"/>
<keyword evidence="3" id="KW-1185">Reference proteome</keyword>
<dbReference type="SUPFAM" id="SSF53067">
    <property type="entry name" value="Actin-like ATPase domain"/>
    <property type="match status" value="1"/>
</dbReference>
<feature type="region of interest" description="Disordered" evidence="1">
    <location>
        <begin position="526"/>
        <end position="582"/>
    </location>
</feature>
<dbReference type="Gene3D" id="3.90.640.10">
    <property type="entry name" value="Actin, Chain A, domain 4"/>
    <property type="match status" value="1"/>
</dbReference>
<comment type="caution">
    <text evidence="2">The sequence shown here is derived from an EMBL/GenBank/DDBJ whole genome shotgun (WGS) entry which is preliminary data.</text>
</comment>
<accession>A0A439D193</accession>
<dbReference type="Gene3D" id="3.30.420.40">
    <property type="match status" value="2"/>
</dbReference>
<organism evidence="2 3">
    <name type="scientific">Xylaria grammica</name>
    <dbReference type="NCBI Taxonomy" id="363999"/>
    <lineage>
        <taxon>Eukaryota</taxon>
        <taxon>Fungi</taxon>
        <taxon>Dikarya</taxon>
        <taxon>Ascomycota</taxon>
        <taxon>Pezizomycotina</taxon>
        <taxon>Sordariomycetes</taxon>
        <taxon>Xylariomycetidae</taxon>
        <taxon>Xylariales</taxon>
        <taxon>Xylariaceae</taxon>
        <taxon>Xylaria</taxon>
    </lineage>
</organism>